<dbReference type="Proteomes" id="UP000516117">
    <property type="component" value="Chromosome"/>
</dbReference>
<dbReference type="KEGG" id="tdf:H9L22_07070"/>
<dbReference type="InterPro" id="IPR057727">
    <property type="entry name" value="WCX_dom"/>
</dbReference>
<reference evidence="3 4" key="1">
    <citation type="submission" date="2020-08" db="EMBL/GenBank/DDBJ databases">
        <title>Genome sequence of Tessaracoccus defluvii JCM 17540T.</title>
        <authorList>
            <person name="Hyun D.-W."/>
            <person name="Bae J.-W."/>
        </authorList>
    </citation>
    <scope>NUCLEOTIDE SEQUENCE [LARGE SCALE GENOMIC DNA]</scope>
    <source>
        <strain evidence="3 4">JCM 17540</strain>
    </source>
</reference>
<dbReference type="Pfam" id="PF13280">
    <property type="entry name" value="WYL"/>
    <property type="match status" value="1"/>
</dbReference>
<dbReference type="InterPro" id="IPR051534">
    <property type="entry name" value="CBASS_pafABC_assoc_protein"/>
</dbReference>
<organism evidence="3 4">
    <name type="scientific">Tessaracoccus defluvii</name>
    <dbReference type="NCBI Taxonomy" id="1285901"/>
    <lineage>
        <taxon>Bacteria</taxon>
        <taxon>Bacillati</taxon>
        <taxon>Actinomycetota</taxon>
        <taxon>Actinomycetes</taxon>
        <taxon>Propionibacteriales</taxon>
        <taxon>Propionibacteriaceae</taxon>
        <taxon>Tessaracoccus</taxon>
    </lineage>
</organism>
<dbReference type="PANTHER" id="PTHR34580">
    <property type="match status" value="1"/>
</dbReference>
<evidence type="ECO:0000259" key="1">
    <source>
        <dbReference type="Pfam" id="PF13280"/>
    </source>
</evidence>
<name>A0A7H0H943_9ACTN</name>
<feature type="domain" description="WYL" evidence="1">
    <location>
        <begin position="147"/>
        <end position="206"/>
    </location>
</feature>
<evidence type="ECO:0000259" key="2">
    <source>
        <dbReference type="Pfam" id="PF25583"/>
    </source>
</evidence>
<dbReference type="PROSITE" id="PS52050">
    <property type="entry name" value="WYL"/>
    <property type="match status" value="1"/>
</dbReference>
<dbReference type="AlphaFoldDB" id="A0A7H0H943"/>
<feature type="domain" description="WCX" evidence="2">
    <location>
        <begin position="266"/>
        <end position="309"/>
    </location>
</feature>
<protein>
    <submittedName>
        <fullName evidence="3">WYL domain-containing protein</fullName>
    </submittedName>
</protein>
<accession>A0A7H0H943</accession>
<dbReference type="InterPro" id="IPR026881">
    <property type="entry name" value="WYL_dom"/>
</dbReference>
<keyword evidence="4" id="KW-1185">Reference proteome</keyword>
<sequence length="310" mass="34140">MSSRKSERLVNLLIALLSTRRYLTRDELRTAIEGYHGSSDTAFERQFERDKEDLRALGITIETGSNDRYFDDEEGYRINRADFELPEITFTPEELSALALAGQVWQDTVAADHTAQAFEALLAGGAAPDPTLVPTVAPQLSVREPDFDVVFDGVLKRRVIGFGYANQSRRLQPWRLLQRRGRWYVHGYDLDKAEDRFYKLSRFSEPAVAQGRPGAFVPPADAKERAQRLEPTPEAIATVALRDGAVSGFLHAEPVAGMTGIPAGFSAWRIAAGDEGVLIAEVLAAGADAVLLDPPHLRARVLEALRKAAA</sequence>
<dbReference type="PANTHER" id="PTHR34580:SF3">
    <property type="entry name" value="PROTEIN PAFB"/>
    <property type="match status" value="1"/>
</dbReference>
<evidence type="ECO:0000313" key="4">
    <source>
        <dbReference type="Proteomes" id="UP000516117"/>
    </source>
</evidence>
<proteinExistence type="predicted"/>
<dbReference type="Pfam" id="PF25583">
    <property type="entry name" value="WCX"/>
    <property type="match status" value="1"/>
</dbReference>
<dbReference type="RefSeq" id="WP_187722158.1">
    <property type="nucleotide sequence ID" value="NZ_BAABBL010000003.1"/>
</dbReference>
<evidence type="ECO:0000313" key="3">
    <source>
        <dbReference type="EMBL" id="QNP57059.1"/>
    </source>
</evidence>
<gene>
    <name evidence="3" type="ORF">H9L22_07070</name>
</gene>
<dbReference type="EMBL" id="CP060789">
    <property type="protein sequence ID" value="QNP57059.1"/>
    <property type="molecule type" value="Genomic_DNA"/>
</dbReference>